<evidence type="ECO:0000313" key="12">
    <source>
        <dbReference type="Proteomes" id="UP001497602"/>
    </source>
</evidence>
<comment type="similarity">
    <text evidence="1">Belongs to the GHMP kinase family. GalK subfamily.</text>
</comment>
<accession>A0ABM9PS94</accession>
<reference evidence="11 12" key="1">
    <citation type="submission" date="2024-05" db="EMBL/GenBank/DDBJ databases">
        <authorList>
            <person name="Duchaud E."/>
        </authorList>
    </citation>
    <scope>NUCLEOTIDE SEQUENCE [LARGE SCALE GENOMIC DNA]</scope>
    <source>
        <strain evidence="11">Ena-SAMPLE-TAB-13-05-2024-13:56:06:370-140305</strain>
    </source>
</reference>
<feature type="domain" description="GHMP kinase N-terminal" evidence="8">
    <location>
        <begin position="92"/>
        <end position="179"/>
    </location>
</feature>
<proteinExistence type="inferred from homology"/>
<organism evidence="11 12">
    <name type="scientific">Tenacibaculum vairaonense</name>
    <dbReference type="NCBI Taxonomy" id="3137860"/>
    <lineage>
        <taxon>Bacteria</taxon>
        <taxon>Pseudomonadati</taxon>
        <taxon>Bacteroidota</taxon>
        <taxon>Flavobacteriia</taxon>
        <taxon>Flavobacteriales</taxon>
        <taxon>Flavobacteriaceae</taxon>
        <taxon>Tenacibaculum</taxon>
    </lineage>
</organism>
<dbReference type="InterPro" id="IPR013750">
    <property type="entry name" value="GHMP_kinase_C_dom"/>
</dbReference>
<evidence type="ECO:0000259" key="8">
    <source>
        <dbReference type="Pfam" id="PF00288"/>
    </source>
</evidence>
<dbReference type="InterPro" id="IPR019539">
    <property type="entry name" value="GalKase_N"/>
</dbReference>
<dbReference type="Pfam" id="PF08544">
    <property type="entry name" value="GHMP_kinases_C"/>
    <property type="match status" value="1"/>
</dbReference>
<dbReference type="InterPro" id="IPR006203">
    <property type="entry name" value="GHMP_knse_ATP-bd_CS"/>
</dbReference>
<comment type="caution">
    <text evidence="11">The sequence shown here is derived from an EMBL/GenBank/DDBJ whole genome shotgun (WGS) entry which is preliminary data.</text>
</comment>
<dbReference type="Gene3D" id="3.30.230.10">
    <property type="match status" value="1"/>
</dbReference>
<dbReference type="PRINTS" id="PR00473">
    <property type="entry name" value="GALCTOKINASE"/>
</dbReference>
<dbReference type="PANTHER" id="PTHR10457">
    <property type="entry name" value="MEVALONATE KINASE/GALACTOKINASE"/>
    <property type="match status" value="1"/>
</dbReference>
<evidence type="ECO:0000259" key="10">
    <source>
        <dbReference type="Pfam" id="PF10509"/>
    </source>
</evidence>
<dbReference type="Proteomes" id="UP001497602">
    <property type="component" value="Unassembled WGS sequence"/>
</dbReference>
<dbReference type="SUPFAM" id="SSF54211">
    <property type="entry name" value="Ribosomal protein S5 domain 2-like"/>
    <property type="match status" value="1"/>
</dbReference>
<feature type="domain" description="Galactokinase N-terminal" evidence="10">
    <location>
        <begin position="11"/>
        <end position="59"/>
    </location>
</feature>
<keyword evidence="3" id="KW-0547">Nucleotide-binding</keyword>
<dbReference type="InterPro" id="IPR036554">
    <property type="entry name" value="GHMP_kinase_C_sf"/>
</dbReference>
<keyword evidence="4" id="KW-0418">Kinase</keyword>
<dbReference type="Pfam" id="PF00288">
    <property type="entry name" value="GHMP_kinases_N"/>
    <property type="match status" value="1"/>
</dbReference>
<protein>
    <recommendedName>
        <fullName evidence="7">Galactokinase</fullName>
        <ecNumber evidence="7">2.7.1.6</ecNumber>
    </recommendedName>
</protein>
<dbReference type="EMBL" id="CAXJRC010000046">
    <property type="protein sequence ID" value="CAL2108695.1"/>
    <property type="molecule type" value="Genomic_DNA"/>
</dbReference>
<dbReference type="InterPro" id="IPR000705">
    <property type="entry name" value="Galactokinase"/>
</dbReference>
<dbReference type="PRINTS" id="PR00959">
    <property type="entry name" value="MEVGALKINASE"/>
</dbReference>
<dbReference type="InterPro" id="IPR014721">
    <property type="entry name" value="Ribsml_uS5_D2-typ_fold_subgr"/>
</dbReference>
<dbReference type="PIRSF" id="PIRSF000530">
    <property type="entry name" value="Galactokinase"/>
    <property type="match status" value="1"/>
</dbReference>
<evidence type="ECO:0000256" key="5">
    <source>
        <dbReference type="ARBA" id="ARBA00022840"/>
    </source>
</evidence>
<dbReference type="Gene3D" id="3.30.70.890">
    <property type="entry name" value="GHMP kinase, C-terminal domain"/>
    <property type="match status" value="1"/>
</dbReference>
<evidence type="ECO:0000256" key="6">
    <source>
        <dbReference type="ARBA" id="ARBA00023144"/>
    </source>
</evidence>
<dbReference type="EC" id="2.7.1.6" evidence="7"/>
<dbReference type="GO" id="GO:0004335">
    <property type="term" value="F:galactokinase activity"/>
    <property type="evidence" value="ECO:0007669"/>
    <property type="project" value="UniProtKB-EC"/>
</dbReference>
<dbReference type="RefSeq" id="WP_348740291.1">
    <property type="nucleotide sequence ID" value="NZ_CAXJRC010000046.1"/>
</dbReference>
<dbReference type="PROSITE" id="PS00627">
    <property type="entry name" value="GHMP_KINASES_ATP"/>
    <property type="match status" value="1"/>
</dbReference>
<dbReference type="InterPro" id="IPR019741">
    <property type="entry name" value="Galactokinase_CS"/>
</dbReference>
<dbReference type="SUPFAM" id="SSF55060">
    <property type="entry name" value="GHMP Kinase, C-terminal domain"/>
    <property type="match status" value="1"/>
</dbReference>
<name>A0ABM9PS94_9FLAO</name>
<keyword evidence="12" id="KW-1185">Reference proteome</keyword>
<evidence type="ECO:0000256" key="4">
    <source>
        <dbReference type="ARBA" id="ARBA00022777"/>
    </source>
</evidence>
<dbReference type="Pfam" id="PF10509">
    <property type="entry name" value="GalKase_gal_bdg"/>
    <property type="match status" value="1"/>
</dbReference>
<feature type="domain" description="GHMP kinase C-terminal" evidence="9">
    <location>
        <begin position="279"/>
        <end position="352"/>
    </location>
</feature>
<evidence type="ECO:0000256" key="2">
    <source>
        <dbReference type="ARBA" id="ARBA00022679"/>
    </source>
</evidence>
<dbReference type="InterPro" id="IPR006206">
    <property type="entry name" value="Mevalonate/galactokinase"/>
</dbReference>
<keyword evidence="6" id="KW-0119">Carbohydrate metabolism</keyword>
<evidence type="ECO:0000256" key="3">
    <source>
        <dbReference type="ARBA" id="ARBA00022741"/>
    </source>
</evidence>
<evidence type="ECO:0000256" key="1">
    <source>
        <dbReference type="ARBA" id="ARBA00006566"/>
    </source>
</evidence>
<evidence type="ECO:0000256" key="7">
    <source>
        <dbReference type="NCBIfam" id="TIGR00131"/>
    </source>
</evidence>
<gene>
    <name evidence="11" type="ORF">T190115A13A_90041</name>
</gene>
<keyword evidence="2 11" id="KW-0808">Transferase</keyword>
<dbReference type="PANTHER" id="PTHR10457:SF7">
    <property type="entry name" value="GALACTOKINASE-RELATED"/>
    <property type="match status" value="1"/>
</dbReference>
<dbReference type="InterPro" id="IPR020568">
    <property type="entry name" value="Ribosomal_Su5_D2-typ_SF"/>
</dbReference>
<evidence type="ECO:0000259" key="9">
    <source>
        <dbReference type="Pfam" id="PF08544"/>
    </source>
</evidence>
<dbReference type="PROSITE" id="PS00106">
    <property type="entry name" value="GALACTOKINASE"/>
    <property type="match status" value="1"/>
</dbReference>
<keyword evidence="6" id="KW-0299">Galactose metabolism</keyword>
<dbReference type="InterPro" id="IPR006204">
    <property type="entry name" value="GHMP_kinase_N_dom"/>
</dbReference>
<dbReference type="NCBIfam" id="TIGR00131">
    <property type="entry name" value="gal_kin"/>
    <property type="match status" value="1"/>
</dbReference>
<sequence length="380" mass="42180">MNQKLRNSVQQAFVDKFEQEPILVFSPGRINLIGEHTDYNEGYVFPAAIDKGIYLAIQKSTSVSCIKALDKEETYVFDTNSIKPSGKGGWENYLLGVVSEMQKKGKQIPNFNVIFSGDIPDGAGLSSSAALENSMAFGLNTLFDLGFTKKELILISQLAEHNYVGVKCGIMDQYASMFGEEGKAIHLDCRSLEGVSYPINLNQFELLLINTNVKHSLSDSAYNDRRKVCEKVASLLEVSALRDVVEKDLISLKETITNEEYAKALYVLEENQRTIQATESLVDNDIKTLGNLLFASHKGLSEKYKVSCPELDFLVAKAKASTAVVGARMMGGGFGGCTINIIETQKKEVFIKEIKQEYQKKFNHNCSIYEVKLSNGTQKI</sequence>
<keyword evidence="5" id="KW-0067">ATP-binding</keyword>
<evidence type="ECO:0000313" key="11">
    <source>
        <dbReference type="EMBL" id="CAL2108695.1"/>
    </source>
</evidence>